<proteinExistence type="predicted"/>
<dbReference type="OrthoDB" id="5418436at2759"/>
<feature type="compositionally biased region" description="Acidic residues" evidence="1">
    <location>
        <begin position="254"/>
        <end position="264"/>
    </location>
</feature>
<evidence type="ECO:0000313" key="4">
    <source>
        <dbReference type="Proteomes" id="UP001140453"/>
    </source>
</evidence>
<dbReference type="AlphaFoldDB" id="A0A9W8YKG8"/>
<dbReference type="Proteomes" id="UP001140453">
    <property type="component" value="Unassembled WGS sequence"/>
</dbReference>
<name>A0A9W8YKG8_9PEZI</name>
<evidence type="ECO:0008006" key="5">
    <source>
        <dbReference type="Google" id="ProtNLM"/>
    </source>
</evidence>
<comment type="caution">
    <text evidence="3">The sequence shown here is derived from an EMBL/GenBank/DDBJ whole genome shotgun (WGS) entry which is preliminary data.</text>
</comment>
<dbReference type="EMBL" id="JAPEVB010000006">
    <property type="protein sequence ID" value="KAJ4386852.1"/>
    <property type="molecule type" value="Genomic_DNA"/>
</dbReference>
<accession>A0A9W8YKG8</accession>
<sequence>MHSAGLILALVASVSAHGKIAVATGDAGGNTTALGIQGGVIPGAGPNSKTEKDTTIFKKTDIATDGLGKTEGQGENTVDMMDQVTAMSGSTVPQVSASGGTVSGTMHIVTTDGAGPFKAMIDSGATGAFSSGQEADVTTQVPGKGGNIAPGPLSNNLLRRAMWHLGLSKRALNVDSDYPFAVQVPAGTTCTGTMGSMTGVCMMKVANANPAGPFGGVIAFQMAGAASNSSTAAAAAAAPAATGSASTASSENSSSEDEDEDEEETSTKKAGKLVGRSAKFVQF</sequence>
<feature type="compositionally biased region" description="Low complexity" evidence="1">
    <location>
        <begin position="232"/>
        <end position="253"/>
    </location>
</feature>
<evidence type="ECO:0000256" key="2">
    <source>
        <dbReference type="SAM" id="SignalP"/>
    </source>
</evidence>
<dbReference type="PANTHER" id="PTHR34618:SF4">
    <property type="entry name" value="CAS1"/>
    <property type="match status" value="1"/>
</dbReference>
<reference evidence="3" key="1">
    <citation type="submission" date="2022-10" db="EMBL/GenBank/DDBJ databases">
        <title>Tapping the CABI collections for fungal endophytes: first genome assemblies for Collariella, Neodidymelliopsis, Ascochyta clinopodiicola, Didymella pomorum, Didymosphaeria variabile, Neocosmospora piperis and Neocucurbitaria cava.</title>
        <authorList>
            <person name="Hill R."/>
        </authorList>
    </citation>
    <scope>NUCLEOTIDE SEQUENCE</scope>
    <source>
        <strain evidence="3">IMI 355082</strain>
    </source>
</reference>
<gene>
    <name evidence="3" type="ORF">N0V93_009750</name>
</gene>
<feature type="region of interest" description="Disordered" evidence="1">
    <location>
        <begin position="232"/>
        <end position="283"/>
    </location>
</feature>
<organism evidence="3 4">
    <name type="scientific">Gnomoniopsis smithogilvyi</name>
    <dbReference type="NCBI Taxonomy" id="1191159"/>
    <lineage>
        <taxon>Eukaryota</taxon>
        <taxon>Fungi</taxon>
        <taxon>Dikarya</taxon>
        <taxon>Ascomycota</taxon>
        <taxon>Pezizomycotina</taxon>
        <taxon>Sordariomycetes</taxon>
        <taxon>Sordariomycetidae</taxon>
        <taxon>Diaporthales</taxon>
        <taxon>Gnomoniaceae</taxon>
        <taxon>Gnomoniopsis</taxon>
    </lineage>
</organism>
<dbReference type="Pfam" id="PF11327">
    <property type="entry name" value="Egh16-like"/>
    <property type="match status" value="1"/>
</dbReference>
<keyword evidence="4" id="KW-1185">Reference proteome</keyword>
<dbReference type="InterPro" id="IPR021476">
    <property type="entry name" value="Egh16-like"/>
</dbReference>
<evidence type="ECO:0000256" key="1">
    <source>
        <dbReference type="SAM" id="MobiDB-lite"/>
    </source>
</evidence>
<feature type="signal peptide" evidence="2">
    <location>
        <begin position="1"/>
        <end position="16"/>
    </location>
</feature>
<protein>
    <recommendedName>
        <fullName evidence="5">GEgh 16 protein</fullName>
    </recommendedName>
</protein>
<keyword evidence="2" id="KW-0732">Signal</keyword>
<dbReference type="PANTHER" id="PTHR34618">
    <property type="entry name" value="SURFACE PROTEIN MAS1, PUTATIVE-RELATED"/>
    <property type="match status" value="1"/>
</dbReference>
<evidence type="ECO:0000313" key="3">
    <source>
        <dbReference type="EMBL" id="KAJ4386852.1"/>
    </source>
</evidence>
<feature type="chain" id="PRO_5040760310" description="GEgh 16 protein" evidence="2">
    <location>
        <begin position="17"/>
        <end position="283"/>
    </location>
</feature>